<dbReference type="Proteomes" id="UP000694388">
    <property type="component" value="Unplaced"/>
</dbReference>
<evidence type="ECO:0000256" key="1">
    <source>
        <dbReference type="ARBA" id="ARBA00010932"/>
    </source>
</evidence>
<organism evidence="3 4">
    <name type="scientific">Eptatretus burgeri</name>
    <name type="common">Inshore hagfish</name>
    <dbReference type="NCBI Taxonomy" id="7764"/>
    <lineage>
        <taxon>Eukaryota</taxon>
        <taxon>Metazoa</taxon>
        <taxon>Chordata</taxon>
        <taxon>Craniata</taxon>
        <taxon>Vertebrata</taxon>
        <taxon>Cyclostomata</taxon>
        <taxon>Myxini</taxon>
        <taxon>Myxiniformes</taxon>
        <taxon>Myxinidae</taxon>
        <taxon>Eptatretinae</taxon>
        <taxon>Eptatretus</taxon>
    </lineage>
</organism>
<evidence type="ECO:0000313" key="3">
    <source>
        <dbReference type="Ensembl" id="ENSEBUP00000021514.1"/>
    </source>
</evidence>
<protein>
    <submittedName>
        <fullName evidence="3">Speedy/RINGO cell cycle regulator family member A</fullName>
    </submittedName>
</protein>
<dbReference type="AlphaFoldDB" id="A0A8C4QX19"/>
<dbReference type="GO" id="GO:0019901">
    <property type="term" value="F:protein kinase binding"/>
    <property type="evidence" value="ECO:0007669"/>
    <property type="project" value="InterPro"/>
</dbReference>
<dbReference type="PANTHER" id="PTHR31545:SF5">
    <property type="entry name" value="SPEEDY PROTEIN A"/>
    <property type="match status" value="1"/>
</dbReference>
<name>A0A8C4QX19_EPTBU</name>
<evidence type="ECO:0000256" key="2">
    <source>
        <dbReference type="ARBA" id="ARBA00023306"/>
    </source>
</evidence>
<evidence type="ECO:0000313" key="4">
    <source>
        <dbReference type="Proteomes" id="UP000694388"/>
    </source>
</evidence>
<dbReference type="Pfam" id="PF11357">
    <property type="entry name" value="Spy1"/>
    <property type="match status" value="1"/>
</dbReference>
<comment type="similarity">
    <text evidence="1">Belongs to the Speedy/Ringo family.</text>
</comment>
<dbReference type="InterPro" id="IPR052316">
    <property type="entry name" value="Speedy-Ringo_regulator"/>
</dbReference>
<dbReference type="Ensembl" id="ENSEBUT00000022086.1">
    <property type="protein sequence ID" value="ENSEBUP00000021514.1"/>
    <property type="gene ID" value="ENSEBUG00000013282.1"/>
</dbReference>
<dbReference type="GeneTree" id="ENSGT00940000154524"/>
<reference evidence="3" key="2">
    <citation type="submission" date="2025-09" db="UniProtKB">
        <authorList>
            <consortium name="Ensembl"/>
        </authorList>
    </citation>
    <scope>IDENTIFICATION</scope>
</reference>
<reference evidence="3" key="1">
    <citation type="submission" date="2025-08" db="UniProtKB">
        <authorList>
            <consortium name="Ensembl"/>
        </authorList>
    </citation>
    <scope>IDENTIFICATION</scope>
</reference>
<dbReference type="PANTHER" id="PTHR31545">
    <property type="entry name" value="SEEDY PROTEIN A/C FAMILY MEMBER"/>
    <property type="match status" value="1"/>
</dbReference>
<dbReference type="InterPro" id="IPR020984">
    <property type="entry name" value="Speedy"/>
</dbReference>
<accession>A0A8C4QX19</accession>
<keyword evidence="2" id="KW-0131">Cell cycle</keyword>
<keyword evidence="4" id="KW-1185">Reference proteome</keyword>
<sequence>MRRGRRRGFISQEFVKKQFLVFGFCFRSITRHCHSVSTVVRAVPCTPSPTRHEVPSFVIMNNKKVSVEPHILLKRSKRKKYMSRLLSNQVDQPLWFHLVIQRQEMAAFFQLFDDDIIQDFLWMDSCCKISDKYLLAMVFTYFKRAEFLLHEYTRNNFFVALYLANDMEEDEEDYKYDIFPWALGDCWRKSFSQFLRKRENLWEKMQYRAAVSRRCCEEVMAIASEHNIWKRERPAHHGGAVRLYNHLDKAGAKRDTCPQQWQGHCTCCDHCLSWLELDGSSSSDFTLALSDKSQDSRLSEQTNCDGVLFPSSQSCVARYKGTTSRDGFNHHASLACEGFENALTWFTGNEM</sequence>
<proteinExistence type="inferred from homology"/>